<evidence type="ECO:0000313" key="2">
    <source>
        <dbReference type="Proteomes" id="UP000034588"/>
    </source>
</evidence>
<proteinExistence type="predicted"/>
<dbReference type="EMBL" id="LCQD01000020">
    <property type="protein sequence ID" value="KKW11378.1"/>
    <property type="molecule type" value="Genomic_DNA"/>
</dbReference>
<protein>
    <submittedName>
        <fullName evidence="1">Uncharacterized protein</fullName>
    </submittedName>
</protein>
<evidence type="ECO:0000313" key="1">
    <source>
        <dbReference type="EMBL" id="KKW11378.1"/>
    </source>
</evidence>
<dbReference type="AlphaFoldDB" id="A0A0G1VY29"/>
<organism evidence="1 2">
    <name type="scientific">Candidatus Gottesmanbacteria bacterium GW2011_GWB1_49_7</name>
    <dbReference type="NCBI Taxonomy" id="1618448"/>
    <lineage>
        <taxon>Bacteria</taxon>
        <taxon>Candidatus Gottesmaniibacteriota</taxon>
    </lineage>
</organism>
<gene>
    <name evidence="1" type="ORF">UY48_C0020G0006</name>
</gene>
<dbReference type="Proteomes" id="UP000034588">
    <property type="component" value="Unassembled WGS sequence"/>
</dbReference>
<comment type="caution">
    <text evidence="1">The sequence shown here is derived from an EMBL/GenBank/DDBJ whole genome shotgun (WGS) entry which is preliminary data.</text>
</comment>
<reference evidence="1 2" key="1">
    <citation type="journal article" date="2015" name="Nature">
        <title>rRNA introns, odd ribosomes, and small enigmatic genomes across a large radiation of phyla.</title>
        <authorList>
            <person name="Brown C.T."/>
            <person name="Hug L.A."/>
            <person name="Thomas B.C."/>
            <person name="Sharon I."/>
            <person name="Castelle C.J."/>
            <person name="Singh A."/>
            <person name="Wilkins M.J."/>
            <person name="Williams K.H."/>
            <person name="Banfield J.F."/>
        </authorList>
    </citation>
    <scope>NUCLEOTIDE SEQUENCE [LARGE SCALE GENOMIC DNA]</scope>
</reference>
<sequence length="182" mass="20081">MESVQFFRRSASCQLPITSFLPFDLSLLPAAANHRLDDHGDYSTDTRISISLSVCDGNWIKFGSSSACCHSFQLFKLCQRLDGVYDRVAHHSLAPAPFVSDRTRDETKKSFPPAAASFYVRTIFDDNRWSSAGFSQLIPVSSGVYDATGPAHAMVAISFYDIHSVFHCGSSDICALRTTIRA</sequence>
<name>A0A0G1VY29_9BACT</name>
<accession>A0A0G1VY29</accession>